<dbReference type="PROSITE" id="PS50878">
    <property type="entry name" value="RT_POL"/>
    <property type="match status" value="1"/>
</dbReference>
<name>A0AB40AYT0_DIOCR</name>
<evidence type="ECO:0000313" key="2">
    <source>
        <dbReference type="Proteomes" id="UP001515500"/>
    </source>
</evidence>
<dbReference type="PANTHER" id="PTHR33116:SF78">
    <property type="entry name" value="OS12G0587133 PROTEIN"/>
    <property type="match status" value="1"/>
</dbReference>
<reference evidence="3" key="1">
    <citation type="submission" date="2025-08" db="UniProtKB">
        <authorList>
            <consortium name="RefSeq"/>
        </authorList>
    </citation>
    <scope>IDENTIFICATION</scope>
</reference>
<dbReference type="Pfam" id="PF03372">
    <property type="entry name" value="Exo_endo_phos"/>
    <property type="match status" value="1"/>
</dbReference>
<dbReference type="RefSeq" id="XP_039119654.1">
    <property type="nucleotide sequence ID" value="XM_039263720.1"/>
</dbReference>
<dbReference type="InterPro" id="IPR043502">
    <property type="entry name" value="DNA/RNA_pol_sf"/>
</dbReference>
<protein>
    <submittedName>
        <fullName evidence="3">Uncharacterized protein LOC120255955</fullName>
    </submittedName>
</protein>
<dbReference type="InterPro" id="IPR000477">
    <property type="entry name" value="RT_dom"/>
</dbReference>
<dbReference type="Gene3D" id="3.60.10.10">
    <property type="entry name" value="Endonuclease/exonuclease/phosphatase"/>
    <property type="match status" value="1"/>
</dbReference>
<dbReference type="GeneID" id="120255955"/>
<evidence type="ECO:0000313" key="3">
    <source>
        <dbReference type="RefSeq" id="XP_039119654.1"/>
    </source>
</evidence>
<organism evidence="2 3">
    <name type="scientific">Dioscorea cayennensis subsp. rotundata</name>
    <name type="common">White Guinea yam</name>
    <name type="synonym">Dioscorea rotundata</name>
    <dbReference type="NCBI Taxonomy" id="55577"/>
    <lineage>
        <taxon>Eukaryota</taxon>
        <taxon>Viridiplantae</taxon>
        <taxon>Streptophyta</taxon>
        <taxon>Embryophyta</taxon>
        <taxon>Tracheophyta</taxon>
        <taxon>Spermatophyta</taxon>
        <taxon>Magnoliopsida</taxon>
        <taxon>Liliopsida</taxon>
        <taxon>Dioscoreales</taxon>
        <taxon>Dioscoreaceae</taxon>
        <taxon>Dioscorea</taxon>
    </lineage>
</organism>
<dbReference type="InterPro" id="IPR036691">
    <property type="entry name" value="Endo/exonu/phosph_ase_sf"/>
</dbReference>
<keyword evidence="2" id="KW-1185">Reference proteome</keyword>
<sequence>MPSKRYLVKDFLQLHHADICCIQESKLSLIDPSTWRSIGGSRLDHFSFVPAIGSAGGIIVGWSGNLFVGHETHRGIYSLSIKFSNRTNNLTWVCTTVYGPCDRHRKPSFCNEIGDCHPGIDIPWVICGDFNSIFDPLDKNNGNYNREDVIIAKDLLRDLQLLEPPSFGKKFTWTNGQANPIWARLDHFLVNSNWMAWCLADNFTNLIRDWWNISPFQGCGAFILAKKITSFRARLKHWAKFEFGSIKLKKLALLHDLEKLEVEHESRSLSEDECYLEASKRAEYGRILKQEEVYWKQRARVTWLKEGDENTKFFHAVANGRRNRNFIPWIGSGDTRVADFRGIGDMFTSFYKNLFGSTQRHRHQINWNILFLSKVHPNLSSLDVPFTHAEIKAAVFSMSVDKAPRPDGFPMFFFQKFWDVVQEDIFTLCEDFYWGRANLERINWANIALISKKLNPDDPSHYRLISLINSSLKIISKLLANRLSLVIKDLIDSSQSAFIKGRCIVDFAKAFDTVDWDFLFELLEARGFGERWVGWIKSILVSSKAKFLINGKECGYVRYHRGLRQGDLLSPLFFVLVVDVLSTLFNNALNSGVLHGVMLGDSGIKMCHLQYADDLLIMMTGGGEDLRIIKLILYFFEGLSGLQVNSEKSCLFSSSRNSVPLPYLARTLHCCTSSLPLTYLGIPISGNRPRRQDWDTLISKISSRLAVWKSKFLSLGGRLTLLNSVLSAIPTYWMLIFKLPCWVIKRIDKIRRDFLWSGLDPQQPKIRLVSWTRLCRSKDQGGWGFLNLNTFNMWRQMVVEDFV</sequence>
<dbReference type="SUPFAM" id="SSF56672">
    <property type="entry name" value="DNA/RNA polymerases"/>
    <property type="match status" value="1"/>
</dbReference>
<gene>
    <name evidence="3" type="primary">LOC120255955</name>
</gene>
<dbReference type="InterPro" id="IPR005135">
    <property type="entry name" value="Endo/exonuclease/phosphatase"/>
</dbReference>
<dbReference type="SUPFAM" id="SSF56219">
    <property type="entry name" value="DNase I-like"/>
    <property type="match status" value="1"/>
</dbReference>
<dbReference type="PANTHER" id="PTHR33116">
    <property type="entry name" value="REVERSE TRANSCRIPTASE ZINC-BINDING DOMAIN-CONTAINING PROTEIN-RELATED-RELATED"/>
    <property type="match status" value="1"/>
</dbReference>
<evidence type="ECO:0000259" key="1">
    <source>
        <dbReference type="PROSITE" id="PS50878"/>
    </source>
</evidence>
<dbReference type="Proteomes" id="UP001515500">
    <property type="component" value="Unplaced"/>
</dbReference>
<dbReference type="AlphaFoldDB" id="A0AB40AYT0"/>
<proteinExistence type="predicted"/>
<dbReference type="GO" id="GO:0003824">
    <property type="term" value="F:catalytic activity"/>
    <property type="evidence" value="ECO:0007669"/>
    <property type="project" value="InterPro"/>
</dbReference>
<dbReference type="Pfam" id="PF00078">
    <property type="entry name" value="RVT_1"/>
    <property type="match status" value="1"/>
</dbReference>
<dbReference type="CDD" id="cd01650">
    <property type="entry name" value="RT_nLTR_like"/>
    <property type="match status" value="1"/>
</dbReference>
<feature type="domain" description="Reverse transcriptase" evidence="1">
    <location>
        <begin position="431"/>
        <end position="684"/>
    </location>
</feature>
<accession>A0AB40AYT0</accession>